<sequence>MCDGGALHRMARKAPSTLETFYGAVALMLRDGELTREEKRLVIKLAGLLELTPDEPKKVYDAVLTNESVEGDRFLSRKEQLNVYARLFETAFLNASISEDEYLVVAYMRYTFDITAAEHDLVIEELTNVLEEHVDRNVIDLVRDRFGDAIDQVTDFFDTLRTIKPQGGN</sequence>
<name>A0A075G8F2_9EURY</name>
<evidence type="ECO:0000313" key="1">
    <source>
        <dbReference type="EMBL" id="AIE99644.1"/>
    </source>
</evidence>
<organism evidence="1">
    <name type="scientific">uncultured marine group II/III euryarchaeote KM3_115_A12</name>
    <dbReference type="NCBI Taxonomy" id="1457854"/>
    <lineage>
        <taxon>Archaea</taxon>
        <taxon>Methanobacteriati</taxon>
        <taxon>Methanobacteriota</taxon>
        <taxon>environmental samples</taxon>
    </lineage>
</organism>
<dbReference type="AlphaFoldDB" id="A0A075G8F2"/>
<accession>A0A075G8F2</accession>
<protein>
    <submittedName>
        <fullName evidence="1">Uncharacterized protein</fullName>
    </submittedName>
</protein>
<reference evidence="1" key="1">
    <citation type="journal article" date="2014" name="Genome Biol. Evol.">
        <title>Pangenome evidence for extensive interdomain horizontal transfer affecting lineage core and shell genes in uncultured planktonic thaumarchaeota and euryarchaeota.</title>
        <authorList>
            <person name="Deschamps P."/>
            <person name="Zivanovic Y."/>
            <person name="Moreira D."/>
            <person name="Rodriguez-Valera F."/>
            <person name="Lopez-Garcia P."/>
        </authorList>
    </citation>
    <scope>NUCLEOTIDE SEQUENCE</scope>
</reference>
<dbReference type="EMBL" id="KF900568">
    <property type="protein sequence ID" value="AIE99644.1"/>
    <property type="molecule type" value="Genomic_DNA"/>
</dbReference>
<dbReference type="SUPFAM" id="SSF158682">
    <property type="entry name" value="TerB-like"/>
    <property type="match status" value="1"/>
</dbReference>
<proteinExistence type="predicted"/>
<dbReference type="InterPro" id="IPR029024">
    <property type="entry name" value="TerB-like"/>
</dbReference>